<gene>
    <name evidence="2" type="ORF">Pla8534_18920</name>
</gene>
<feature type="compositionally biased region" description="Polar residues" evidence="1">
    <location>
        <begin position="278"/>
        <end position="294"/>
    </location>
</feature>
<reference evidence="2 3" key="1">
    <citation type="submission" date="2019-02" db="EMBL/GenBank/DDBJ databases">
        <title>Deep-cultivation of Planctomycetes and their phenomic and genomic characterization uncovers novel biology.</title>
        <authorList>
            <person name="Wiegand S."/>
            <person name="Jogler M."/>
            <person name="Boedeker C."/>
            <person name="Pinto D."/>
            <person name="Vollmers J."/>
            <person name="Rivas-Marin E."/>
            <person name="Kohn T."/>
            <person name="Peeters S.H."/>
            <person name="Heuer A."/>
            <person name="Rast P."/>
            <person name="Oberbeckmann S."/>
            <person name="Bunk B."/>
            <person name="Jeske O."/>
            <person name="Meyerdierks A."/>
            <person name="Storesund J.E."/>
            <person name="Kallscheuer N."/>
            <person name="Luecker S."/>
            <person name="Lage O.M."/>
            <person name="Pohl T."/>
            <person name="Merkel B.J."/>
            <person name="Hornburger P."/>
            <person name="Mueller R.-W."/>
            <person name="Bruemmer F."/>
            <person name="Labrenz M."/>
            <person name="Spormann A.M."/>
            <person name="Op den Camp H."/>
            <person name="Overmann J."/>
            <person name="Amann R."/>
            <person name="Jetten M.S.M."/>
            <person name="Mascher T."/>
            <person name="Medema M.H."/>
            <person name="Devos D.P."/>
            <person name="Kaster A.-K."/>
            <person name="Ovreas L."/>
            <person name="Rohde M."/>
            <person name="Galperin M.Y."/>
            <person name="Jogler C."/>
        </authorList>
    </citation>
    <scope>NUCLEOTIDE SEQUENCE [LARGE SCALE GENOMIC DNA]</scope>
    <source>
        <strain evidence="2 3">Pla85_3_4</strain>
    </source>
</reference>
<feature type="region of interest" description="Disordered" evidence="1">
    <location>
        <begin position="278"/>
        <end position="315"/>
    </location>
</feature>
<dbReference type="RefSeq" id="WP_145051928.1">
    <property type="nucleotide sequence ID" value="NZ_CP036433.1"/>
</dbReference>
<organism evidence="2 3">
    <name type="scientific">Lignipirellula cremea</name>
    <dbReference type="NCBI Taxonomy" id="2528010"/>
    <lineage>
        <taxon>Bacteria</taxon>
        <taxon>Pseudomonadati</taxon>
        <taxon>Planctomycetota</taxon>
        <taxon>Planctomycetia</taxon>
        <taxon>Pirellulales</taxon>
        <taxon>Pirellulaceae</taxon>
        <taxon>Lignipirellula</taxon>
    </lineage>
</organism>
<evidence type="ECO:0000313" key="2">
    <source>
        <dbReference type="EMBL" id="QDU94106.1"/>
    </source>
</evidence>
<accession>A0A518DQJ2</accession>
<proteinExistence type="predicted"/>
<dbReference type="EMBL" id="CP036433">
    <property type="protein sequence ID" value="QDU94106.1"/>
    <property type="molecule type" value="Genomic_DNA"/>
</dbReference>
<dbReference type="Proteomes" id="UP000317648">
    <property type="component" value="Chromosome"/>
</dbReference>
<protein>
    <recommendedName>
        <fullName evidence="4">DUF4062 domain-containing protein</fullName>
    </recommendedName>
</protein>
<evidence type="ECO:0000313" key="3">
    <source>
        <dbReference type="Proteomes" id="UP000317648"/>
    </source>
</evidence>
<dbReference type="AlphaFoldDB" id="A0A518DQJ2"/>
<evidence type="ECO:0008006" key="4">
    <source>
        <dbReference type="Google" id="ProtNLM"/>
    </source>
</evidence>
<dbReference type="KEGG" id="lcre:Pla8534_18920"/>
<sequence>MLSDQLNKLKVQLLDVTEYPWSNIESWIAKAAPIIKQGWAKHSEEFEKARKKPRQYIVLPGQNPDPIDAKNREAALAAKQRLIAFVEGLLLVTATVGTDVNTHNSSLAGKSMYRRIGVMIGSPGDANEERQAITDAILRWNAAHSGDKQIMLEPVKWETHATPGLRGRPQGMINEELIPKSDCLIAVFRTRAGSPTGKEISGTFEEIREFMRGGKYVAIYFYEGQASVGGIDPDQLKAVQEFKKEIQQHGLTDGYKTVDELSANLAHHLTAIVRSVSTGSPTTIDSSPAESSANPLPLETPVPQTTPESPKSDESALVVTDSGSWALLDAQFYETETVRQTGDGDWVVEIQANTAEEDAHLAGLQPHQYGRSRPIPFAHRNDGFLVTVKSVESVSQGGQQVWTITLTSEDIEYGGSIMDFSWQTEGRTYKPEDFARLRAGRILLNDPPPIEDDGPVSHDQMHDVMLESHIRGTSNPVSVEHCIIQVIYSSVGGDPEKFLRLARLASIYFLKAGGAVERILELALGPIEDGSVHVRFRGQRRKVASNVEPAVIEIEGDCPLQ</sequence>
<keyword evidence="3" id="KW-1185">Reference proteome</keyword>
<evidence type="ECO:0000256" key="1">
    <source>
        <dbReference type="SAM" id="MobiDB-lite"/>
    </source>
</evidence>
<dbReference type="OrthoDB" id="9784936at2"/>
<name>A0A518DQJ2_9BACT</name>